<comment type="caution">
    <text evidence="2">The sequence shown here is derived from an EMBL/GenBank/DDBJ whole genome shotgun (WGS) entry which is preliminary data.</text>
</comment>
<evidence type="ECO:0000313" key="2">
    <source>
        <dbReference type="EMBL" id="GAA1720698.1"/>
    </source>
</evidence>
<keyword evidence="3" id="KW-1185">Reference proteome</keyword>
<dbReference type="Pfam" id="PF05448">
    <property type="entry name" value="AXE1"/>
    <property type="match status" value="1"/>
</dbReference>
<reference evidence="3" key="1">
    <citation type="journal article" date="2019" name="Int. J. Syst. Evol. Microbiol.">
        <title>The Global Catalogue of Microorganisms (GCM) 10K type strain sequencing project: providing services to taxonomists for standard genome sequencing and annotation.</title>
        <authorList>
            <consortium name="The Broad Institute Genomics Platform"/>
            <consortium name="The Broad Institute Genome Sequencing Center for Infectious Disease"/>
            <person name="Wu L."/>
            <person name="Ma J."/>
        </authorList>
    </citation>
    <scope>NUCLEOTIDE SEQUENCE [LARGE SCALE GENOMIC DNA]</scope>
    <source>
        <strain evidence="3">JCM 15589</strain>
    </source>
</reference>
<dbReference type="EMBL" id="BAAAPM010000003">
    <property type="protein sequence ID" value="GAA1720698.1"/>
    <property type="molecule type" value="Genomic_DNA"/>
</dbReference>
<dbReference type="Proteomes" id="UP001501138">
    <property type="component" value="Unassembled WGS sequence"/>
</dbReference>
<gene>
    <name evidence="2" type="ORF">GCM10009809_15460</name>
</gene>
<dbReference type="RefSeq" id="WP_344247284.1">
    <property type="nucleotide sequence ID" value="NZ_BAAAPM010000003.1"/>
</dbReference>
<sequence length="353" mass="36682">MRLPAPYDTWFPGAPIDGTYGYDRDALAAVEPAEEPEGFADLWRSWHAAARGVPADVALEPLDPPARRGTHDVSLVTFAADGGLRLRAWVALPVGTAPRVGIVHGHGYGGREAPSFERVPRDAAVIFPVARGLGSLNAGVGAPQVSAEHVLHGIGDVRTYVLGRCAVDLWHAATALQEVLADVPGAPAGIPLYYVGSSFGGGVGALAVPWDDRFVGATLEVPSFGQYDERLAVPCTGSGEAQRRHVAAHPEARRVLALTDASVAATHLRVPVRVECALWDAHVPPPGQFGVANGVAAAERAGTGAELELAVHSAGHAEYPGQARELATSFAATRAHVGRAVERAVARAAAAAP</sequence>
<evidence type="ECO:0000313" key="3">
    <source>
        <dbReference type="Proteomes" id="UP001501138"/>
    </source>
</evidence>
<name>A0ABP4VC49_9MICO</name>
<evidence type="ECO:0000259" key="1">
    <source>
        <dbReference type="Pfam" id="PF05448"/>
    </source>
</evidence>
<organism evidence="2 3">
    <name type="scientific">Isoptericola hypogeus</name>
    <dbReference type="NCBI Taxonomy" id="300179"/>
    <lineage>
        <taxon>Bacteria</taxon>
        <taxon>Bacillati</taxon>
        <taxon>Actinomycetota</taxon>
        <taxon>Actinomycetes</taxon>
        <taxon>Micrococcales</taxon>
        <taxon>Promicromonosporaceae</taxon>
        <taxon>Isoptericola</taxon>
    </lineage>
</organism>
<dbReference type="SUPFAM" id="SSF53474">
    <property type="entry name" value="alpha/beta-Hydrolases"/>
    <property type="match status" value="1"/>
</dbReference>
<dbReference type="Gene3D" id="3.40.50.1820">
    <property type="entry name" value="alpha/beta hydrolase"/>
    <property type="match status" value="1"/>
</dbReference>
<dbReference type="InterPro" id="IPR008391">
    <property type="entry name" value="AXE1_dom"/>
</dbReference>
<protein>
    <submittedName>
        <fullName evidence="2">Acetylxylan esterase</fullName>
    </submittedName>
</protein>
<feature type="domain" description="Acetyl xylan esterase" evidence="1">
    <location>
        <begin position="34"/>
        <end position="296"/>
    </location>
</feature>
<accession>A0ABP4VC49</accession>
<proteinExistence type="predicted"/>
<dbReference type="InterPro" id="IPR029058">
    <property type="entry name" value="AB_hydrolase_fold"/>
</dbReference>